<dbReference type="OMA" id="LMCKHAD"/>
<dbReference type="PANTHER" id="PTHR46654:SF1">
    <property type="entry name" value="E3 UBIQUITIN-PROTEIN LIGASE HECTD3"/>
    <property type="match status" value="1"/>
</dbReference>
<evidence type="ECO:0000256" key="2">
    <source>
        <dbReference type="ARBA" id="ARBA00022786"/>
    </source>
</evidence>
<dbReference type="GO" id="GO:0004842">
    <property type="term" value="F:ubiquitin-protein transferase activity"/>
    <property type="evidence" value="ECO:0007669"/>
    <property type="project" value="InterPro"/>
</dbReference>
<feature type="domain" description="DOC" evidence="5">
    <location>
        <begin position="50"/>
        <end position="230"/>
    </location>
</feature>
<keyword evidence="7" id="KW-1185">Reference proteome</keyword>
<sequence length="559" mass="63277">MPPLHQHLSSWEQVVDLMYSMRLGEKPRPPEQDEAAVRKFRSVPPSWSYEHDMELGRFLYDHSERSLQSRDCIKEHIYSVEVSSQAEGYKACHLTDNQAETFWESNGPVGEHWVRLNMKKGAIVKKLWLTLAVQIHSYIPRKVAVYGGTPNNLQHLRTVLINENSFQDVCILRDMKTHLPVLEIRILECRDQGCDVRLRGIKIKSFWEWELNLNADMFQPERLVRYPLLEGMDADVLYRRAVLIQRFVQLLDSVLWYLIPISEESIGTFNVLRSMKPFLLLSEQGSALITQCLQSSESSPPASMPKLYINRQLARAHRAHPQLDPSGKNTVFTQVRWHPAGRLPRRHRSASLHLSPLPSWCSPAGVRKPGALREDQGALGLQVGFQLCLLGHHLPERECKCCKRGFATGLSCPHRWPRNYIQWWECDFTMEGIVDNGGGFRDSLSDISEELCPSSGDVPVPLPFFVRTPNQGNNSSDARDMYVPNPSCKDFAKYKWIGQLMGAALRSKEILALSLPGLVWKQLAGEEVIWSKDFAAVDAELVSAAGAVPCAPTAAPALP</sequence>
<evidence type="ECO:0000259" key="5">
    <source>
        <dbReference type="PROSITE" id="PS51284"/>
    </source>
</evidence>
<feature type="domain" description="HECT" evidence="4">
    <location>
        <begin position="428"/>
        <end position="541"/>
    </location>
</feature>
<dbReference type="Proteomes" id="UP000016666">
    <property type="component" value="Unassembled WGS sequence"/>
</dbReference>
<dbReference type="PANTHER" id="PTHR46654">
    <property type="entry name" value="E3 UBIQUITIN-PROTEIN LIGASE HECTD3"/>
    <property type="match status" value="1"/>
</dbReference>
<dbReference type="SUPFAM" id="SSF49785">
    <property type="entry name" value="Galactose-binding domain-like"/>
    <property type="match status" value="1"/>
</dbReference>
<dbReference type="AlphaFoldDB" id="A0A493TQB4"/>
<reference evidence="7" key="1">
    <citation type="submission" date="2017-10" db="EMBL/GenBank/DDBJ databases">
        <title>A new Pekin duck reference genome.</title>
        <authorList>
            <person name="Hou Z.-C."/>
            <person name="Zhou Z.-K."/>
            <person name="Zhu F."/>
            <person name="Hou S.-S."/>
        </authorList>
    </citation>
    <scope>NUCLEOTIDE SEQUENCE [LARGE SCALE GENOMIC DNA]</scope>
</reference>
<name>A0A493TQB4_ANAPP</name>
<proteinExistence type="predicted"/>
<keyword evidence="1" id="KW-0808">Transferase</keyword>
<keyword evidence="2 3" id="KW-0833">Ubl conjugation pathway</keyword>
<dbReference type="SUPFAM" id="SSF56204">
    <property type="entry name" value="Hect, E3 ligase catalytic domain"/>
    <property type="match status" value="1"/>
</dbReference>
<evidence type="ECO:0008006" key="8">
    <source>
        <dbReference type="Google" id="ProtNLM"/>
    </source>
</evidence>
<dbReference type="Pfam" id="PF00632">
    <property type="entry name" value="HECT"/>
    <property type="match status" value="1"/>
</dbReference>
<dbReference type="Ensembl" id="ENSAPLT00000044091.1">
    <property type="protein sequence ID" value="ENSAPLP00000028063.1"/>
    <property type="gene ID" value="ENSAPLG00000021546.1"/>
</dbReference>
<reference evidence="6" key="3">
    <citation type="submission" date="2025-09" db="UniProtKB">
        <authorList>
            <consortium name="Ensembl"/>
        </authorList>
    </citation>
    <scope>IDENTIFICATION</scope>
</reference>
<protein>
    <recommendedName>
        <fullName evidence="8">E3 ubiquitin-protein ligase HECTD3</fullName>
    </recommendedName>
</protein>
<evidence type="ECO:0000259" key="4">
    <source>
        <dbReference type="PROSITE" id="PS50237"/>
    </source>
</evidence>
<dbReference type="Pfam" id="PF03256">
    <property type="entry name" value="ANAPC10"/>
    <property type="match status" value="1"/>
</dbReference>
<dbReference type="SMART" id="SM01337">
    <property type="entry name" value="APC10"/>
    <property type="match status" value="1"/>
</dbReference>
<dbReference type="Gene3D" id="2.60.120.260">
    <property type="entry name" value="Galactose-binding domain-like"/>
    <property type="match status" value="1"/>
</dbReference>
<comment type="caution">
    <text evidence="3">Lacks conserved residue(s) required for the propagation of feature annotation.</text>
</comment>
<accession>A0A493TQB4</accession>
<reference evidence="6" key="2">
    <citation type="submission" date="2025-08" db="UniProtKB">
        <authorList>
            <consortium name="Ensembl"/>
        </authorList>
    </citation>
    <scope>IDENTIFICATION</scope>
</reference>
<evidence type="ECO:0000256" key="3">
    <source>
        <dbReference type="PROSITE-ProRule" id="PRU00104"/>
    </source>
</evidence>
<dbReference type="STRING" id="8840.ENSAPLP00000028063"/>
<evidence type="ECO:0000256" key="1">
    <source>
        <dbReference type="ARBA" id="ARBA00022679"/>
    </source>
</evidence>
<dbReference type="InterPro" id="IPR008979">
    <property type="entry name" value="Galactose-bd-like_sf"/>
</dbReference>
<evidence type="ECO:0000313" key="7">
    <source>
        <dbReference type="Proteomes" id="UP000016666"/>
    </source>
</evidence>
<dbReference type="InterPro" id="IPR035983">
    <property type="entry name" value="Hect_E3_ubiquitin_ligase"/>
</dbReference>
<dbReference type="InterPro" id="IPR042469">
    <property type="entry name" value="HECTD3"/>
</dbReference>
<dbReference type="Gene3D" id="3.90.1750.10">
    <property type="entry name" value="Hect, E3 ligase catalytic domains"/>
    <property type="match status" value="1"/>
</dbReference>
<evidence type="ECO:0000313" key="6">
    <source>
        <dbReference type="Ensembl" id="ENSAPLP00000028063.1"/>
    </source>
</evidence>
<dbReference type="InterPro" id="IPR000569">
    <property type="entry name" value="HECT_dom"/>
</dbReference>
<dbReference type="PROSITE" id="PS51284">
    <property type="entry name" value="DOC"/>
    <property type="match status" value="1"/>
</dbReference>
<organism evidence="6 7">
    <name type="scientific">Anas platyrhynchos platyrhynchos</name>
    <name type="common">Northern mallard</name>
    <dbReference type="NCBI Taxonomy" id="8840"/>
    <lineage>
        <taxon>Eukaryota</taxon>
        <taxon>Metazoa</taxon>
        <taxon>Chordata</taxon>
        <taxon>Craniata</taxon>
        <taxon>Vertebrata</taxon>
        <taxon>Euteleostomi</taxon>
        <taxon>Archelosauria</taxon>
        <taxon>Archosauria</taxon>
        <taxon>Dinosauria</taxon>
        <taxon>Saurischia</taxon>
        <taxon>Theropoda</taxon>
        <taxon>Coelurosauria</taxon>
        <taxon>Aves</taxon>
        <taxon>Neognathae</taxon>
        <taxon>Galloanserae</taxon>
        <taxon>Anseriformes</taxon>
        <taxon>Anatidae</taxon>
        <taxon>Anatinae</taxon>
        <taxon>Anas</taxon>
    </lineage>
</organism>
<dbReference type="InterPro" id="IPR004939">
    <property type="entry name" value="APC_su10/DOC_dom"/>
</dbReference>
<dbReference type="PROSITE" id="PS50237">
    <property type="entry name" value="HECT"/>
    <property type="match status" value="1"/>
</dbReference>